<reference evidence="3" key="1">
    <citation type="submission" date="2022-07" db="EMBL/GenBank/DDBJ databases">
        <title>Characterization of the Novel Bacterium Alteromonas immobilis LMIT006 and Alteromonas gregis LMIT007.</title>
        <authorList>
            <person name="Lin X."/>
        </authorList>
    </citation>
    <scope>NUCLEOTIDE SEQUENCE</scope>
    <source>
        <strain evidence="3">LMIT007</strain>
    </source>
</reference>
<sequence length="617" mass="68914">MSKPILFQVFLHDIQAQIIQIKMHLPASKSPRLLRLPSWIPGSYMIRDFAQHLHREVAFTTKQQRVVLTKETKNTWLLAPCEDACIVSYAVFANDLSIRSAFINDQYAFMNGTCIFLQVLDADEQGSVLNETGIQDAQPYHVQIMQNAYLQKKKWQISTSMKEIKHRPLDSGLLMGEYHSADYAELIDHPFVIGQLSEHTFMVGNTQFTMMFTEETQLDPTILMTDIQKICEHHFALFGAIPFTQYIFQTLVAQNGYGGLEHKNSTALLYPRAELNNTDPSKREGYETFLSLCAHELFHAWHVKRIQPSCLQSPSLSEEIYTPQLWIYEGITSFYDDASLLRSGVIDESAYLKILGQNITRLLRNPGRLDQSIAASSFDAWTKFYKQTPTSTHFITSYYNKGGIVALCLDIVLQQLSQGKTNLDDVMAKLWDEYGATGIGTEDDVIETLCSTHFGLDIRGFIQQATATGMDLPLSSLLQDIGLDITMRATSSVADKGGVAAKTTIKYAFGAVFTKMDLGVQIQSVYAGSPAHDAGCLPGDRVIAIAGWEVTMDSLHGILDGVNTASTSFVSSVPLTVLRDGRLLTLVLPIRDAIPDTAEVKVVDPALFQSWYQRSRT</sequence>
<feature type="domain" description="Peptidase M61 catalytic" evidence="1">
    <location>
        <begin position="289"/>
        <end position="405"/>
    </location>
</feature>
<dbReference type="InterPro" id="IPR040756">
    <property type="entry name" value="Peptidase_M61_N"/>
</dbReference>
<dbReference type="InterPro" id="IPR007963">
    <property type="entry name" value="Peptidase_M61_catalytic"/>
</dbReference>
<dbReference type="Gene3D" id="2.60.40.3650">
    <property type="match status" value="1"/>
</dbReference>
<organism evidence="3 4">
    <name type="scientific">Opacimonas viscosa</name>
    <dbReference type="NCBI Taxonomy" id="2961944"/>
    <lineage>
        <taxon>Bacteria</taxon>
        <taxon>Pseudomonadati</taxon>
        <taxon>Pseudomonadota</taxon>
        <taxon>Gammaproteobacteria</taxon>
        <taxon>Alteromonadales</taxon>
        <taxon>Alteromonadaceae</taxon>
        <taxon>Opacimonas</taxon>
    </lineage>
</organism>
<dbReference type="Gene3D" id="2.30.42.10">
    <property type="match status" value="1"/>
</dbReference>
<dbReference type="PIRSF" id="PIRSF016493">
    <property type="entry name" value="Glycyl_aminpptds"/>
    <property type="match status" value="1"/>
</dbReference>
<dbReference type="EMBL" id="JANATA010000004">
    <property type="protein sequence ID" value="MCP3428019.1"/>
    <property type="molecule type" value="Genomic_DNA"/>
</dbReference>
<dbReference type="RefSeq" id="WP_254098954.1">
    <property type="nucleotide sequence ID" value="NZ_JANATA010000004.1"/>
</dbReference>
<keyword evidence="4" id="KW-1185">Reference proteome</keyword>
<accession>A0AA42BKW9</accession>
<dbReference type="InterPro" id="IPR036034">
    <property type="entry name" value="PDZ_sf"/>
</dbReference>
<dbReference type="Gene3D" id="1.10.390.10">
    <property type="entry name" value="Neutral Protease Domain 2"/>
    <property type="match status" value="1"/>
</dbReference>
<dbReference type="Pfam" id="PF17899">
    <property type="entry name" value="Peptidase_M61_N"/>
    <property type="match status" value="1"/>
</dbReference>
<dbReference type="InterPro" id="IPR024191">
    <property type="entry name" value="Peptidase_M61"/>
</dbReference>
<dbReference type="SUPFAM" id="SSF55486">
    <property type="entry name" value="Metalloproteases ('zincins'), catalytic domain"/>
    <property type="match status" value="1"/>
</dbReference>
<dbReference type="SUPFAM" id="SSF50156">
    <property type="entry name" value="PDZ domain-like"/>
    <property type="match status" value="1"/>
</dbReference>
<dbReference type="InterPro" id="IPR027268">
    <property type="entry name" value="Peptidase_M4/M1_CTD_sf"/>
</dbReference>
<dbReference type="Proteomes" id="UP001165413">
    <property type="component" value="Unassembled WGS sequence"/>
</dbReference>
<evidence type="ECO:0000259" key="1">
    <source>
        <dbReference type="Pfam" id="PF05299"/>
    </source>
</evidence>
<feature type="domain" description="Peptidase M61 N-terminal" evidence="2">
    <location>
        <begin position="8"/>
        <end position="195"/>
    </location>
</feature>
<proteinExistence type="predicted"/>
<gene>
    <name evidence="3" type="ORF">NLF92_03545</name>
</gene>
<dbReference type="Pfam" id="PF05299">
    <property type="entry name" value="Peptidase_M61"/>
    <property type="match status" value="1"/>
</dbReference>
<name>A0AA42BKW9_9ALTE</name>
<evidence type="ECO:0000313" key="3">
    <source>
        <dbReference type="EMBL" id="MCP3428019.1"/>
    </source>
</evidence>
<comment type="caution">
    <text evidence="3">The sequence shown here is derived from an EMBL/GenBank/DDBJ whole genome shotgun (WGS) entry which is preliminary data.</text>
</comment>
<dbReference type="AlphaFoldDB" id="A0AA42BKW9"/>
<evidence type="ECO:0000259" key="2">
    <source>
        <dbReference type="Pfam" id="PF17899"/>
    </source>
</evidence>
<protein>
    <submittedName>
        <fullName evidence="3">PDZ domain-containing protein</fullName>
    </submittedName>
</protein>
<evidence type="ECO:0000313" key="4">
    <source>
        <dbReference type="Proteomes" id="UP001165413"/>
    </source>
</evidence>